<dbReference type="PANTHER" id="PTHR34284">
    <property type="entry name" value="FG-GAP REPEAT-CONTAINING PROTEIN"/>
    <property type="match status" value="1"/>
</dbReference>
<dbReference type="EMBL" id="CACRXK020000126">
    <property type="protein sequence ID" value="CAB3978571.1"/>
    <property type="molecule type" value="Genomic_DNA"/>
</dbReference>
<dbReference type="AlphaFoldDB" id="A0A7D9HB89"/>
<comment type="caution">
    <text evidence="1">The sequence shown here is derived from an EMBL/GenBank/DDBJ whole genome shotgun (WGS) entry which is preliminary data.</text>
</comment>
<proteinExistence type="predicted"/>
<sequence length="703" mass="79133">MESDSHLAKKELVLRVIKLVRPIDVVVILSSIIAMYLFRIPDGFELNPIWQLKRNSGDQGTQVQPLITDLDGNSLKELLIASENKIEIFSFHANEFDDEHDIHERAKDDTPTSSVLYHLHQKGELSFSQIHSRDDAVTVYPVAMNSGCISTSNHEICSQVLAIVWSDWTVTLLSHQLKILWRSKPMNITFEPKLKITEMSVLIAAGNKSVFGENGLVIVGGVLNLKDHKTSDSTREHDHSRRPEVNKTAEEISRERAGVELEKENGHAFSHHLDPALAKYVGHFTSYALDGGTGETRWKHEPGDFETKLEHNEEQESLHFKLRLKKKSLHRGEVHWKKYSQSFLNHLPYSWSDHRDTSISLGEFTRSVSKPSRNTEGTMAEQLMTLAKTGITRLPEKEIQDLNSVVIRRSHGIEVLNLNKGSPLCFLPLDAKHSTLADVNGDESIDLVKLLVYQENSKSECFLVASDALVTSSILFNNSVCHSSRDEDFLGDATLSDNENIKSLPPLLTRTVKRSSGILHHVLGHGLSRHHVGMDTVVLTSSGKLSAYEPSGRFLWQVDTRLTWFETDSFTPSMKAISLSLDGTQDGVIILGSHELIVISLVDGNILSTHSLPCVPTQPLVLGDINNDVSDEFLVRCNDRYIAFSLERYNRMWLTLLMYSGIACLVGFVLFIIKFIEREEFPFDTFDHAVKALRFFPIQGTKL</sequence>
<accession>A0A7D9HB89</accession>
<evidence type="ECO:0000313" key="1">
    <source>
        <dbReference type="EMBL" id="CAB3978571.1"/>
    </source>
</evidence>
<dbReference type="Proteomes" id="UP001152795">
    <property type="component" value="Unassembled WGS sequence"/>
</dbReference>
<organism evidence="1 2">
    <name type="scientific">Paramuricea clavata</name>
    <name type="common">Red gorgonian</name>
    <name type="synonym">Violescent sea-whip</name>
    <dbReference type="NCBI Taxonomy" id="317549"/>
    <lineage>
        <taxon>Eukaryota</taxon>
        <taxon>Metazoa</taxon>
        <taxon>Cnidaria</taxon>
        <taxon>Anthozoa</taxon>
        <taxon>Octocorallia</taxon>
        <taxon>Malacalcyonacea</taxon>
        <taxon>Plexauridae</taxon>
        <taxon>Paramuricea</taxon>
    </lineage>
</organism>
<evidence type="ECO:0000313" key="2">
    <source>
        <dbReference type="Proteomes" id="UP001152795"/>
    </source>
</evidence>
<name>A0A7D9HB89_PARCT</name>
<dbReference type="OrthoDB" id="270568at2759"/>
<protein>
    <submittedName>
        <fullName evidence="1">Uncharacterized protein</fullName>
    </submittedName>
</protein>
<gene>
    <name evidence="1" type="ORF">PACLA_8A055130</name>
</gene>
<reference evidence="1" key="1">
    <citation type="submission" date="2020-04" db="EMBL/GenBank/DDBJ databases">
        <authorList>
            <person name="Alioto T."/>
            <person name="Alioto T."/>
            <person name="Gomez Garrido J."/>
        </authorList>
    </citation>
    <scope>NUCLEOTIDE SEQUENCE</scope>
    <source>
        <strain evidence="1">A484AB</strain>
    </source>
</reference>
<keyword evidence="2" id="KW-1185">Reference proteome</keyword>
<dbReference type="PANTHER" id="PTHR34284:SF1">
    <property type="entry name" value="FG-GAP REPEAT-CONTAINING PROTEIN"/>
    <property type="match status" value="1"/>
</dbReference>